<dbReference type="AlphaFoldDB" id="A0A7J5YK77"/>
<dbReference type="EMBL" id="JAAKFY010000012">
    <property type="protein sequence ID" value="KAF3849351.1"/>
    <property type="molecule type" value="Genomic_DNA"/>
</dbReference>
<reference evidence="1 2" key="1">
    <citation type="submission" date="2020-03" db="EMBL/GenBank/DDBJ databases">
        <title>Dissostichus mawsoni Genome sequencing and assembly.</title>
        <authorList>
            <person name="Park H."/>
        </authorList>
    </citation>
    <scope>NUCLEOTIDE SEQUENCE [LARGE SCALE GENOMIC DNA]</scope>
    <source>
        <strain evidence="1">DM0001</strain>
        <tissue evidence="1">Muscle</tissue>
    </source>
</reference>
<accession>A0A7J5YK77</accession>
<feature type="non-terminal residue" evidence="1">
    <location>
        <position position="1"/>
    </location>
</feature>
<dbReference type="Proteomes" id="UP000518266">
    <property type="component" value="Unassembled WGS sequence"/>
</dbReference>
<sequence>MTGSSGASSCWIKSSVSSVAACQRRVSGAERKKHLVISRSINIPVSFAGSDRKPQGHCGITDAHNTQSYRIKLASQPEDKKPTRMSAFRLQLQVQFCPWSDRQKEKEKKQYMTRFRKQK</sequence>
<evidence type="ECO:0000313" key="2">
    <source>
        <dbReference type="Proteomes" id="UP000518266"/>
    </source>
</evidence>
<comment type="caution">
    <text evidence="1">The sequence shown here is derived from an EMBL/GenBank/DDBJ whole genome shotgun (WGS) entry which is preliminary data.</text>
</comment>
<proteinExistence type="predicted"/>
<gene>
    <name evidence="1" type="ORF">F7725_015848</name>
</gene>
<organism evidence="1 2">
    <name type="scientific">Dissostichus mawsoni</name>
    <name type="common">Antarctic cod</name>
    <dbReference type="NCBI Taxonomy" id="36200"/>
    <lineage>
        <taxon>Eukaryota</taxon>
        <taxon>Metazoa</taxon>
        <taxon>Chordata</taxon>
        <taxon>Craniata</taxon>
        <taxon>Vertebrata</taxon>
        <taxon>Euteleostomi</taxon>
        <taxon>Actinopterygii</taxon>
        <taxon>Neopterygii</taxon>
        <taxon>Teleostei</taxon>
        <taxon>Neoteleostei</taxon>
        <taxon>Acanthomorphata</taxon>
        <taxon>Eupercaria</taxon>
        <taxon>Perciformes</taxon>
        <taxon>Notothenioidei</taxon>
        <taxon>Nototheniidae</taxon>
        <taxon>Dissostichus</taxon>
    </lineage>
</organism>
<name>A0A7J5YK77_DISMA</name>
<keyword evidence="2" id="KW-1185">Reference proteome</keyword>
<evidence type="ECO:0000313" key="1">
    <source>
        <dbReference type="EMBL" id="KAF3849351.1"/>
    </source>
</evidence>
<protein>
    <submittedName>
        <fullName evidence="1">Uncharacterized protein</fullName>
    </submittedName>
</protein>